<dbReference type="OrthoDB" id="5950110at2759"/>
<dbReference type="EMBL" id="DS469508">
    <property type="protein sequence ID" value="EDO49601.1"/>
    <property type="molecule type" value="Genomic_DNA"/>
</dbReference>
<organism evidence="1 2">
    <name type="scientific">Nematostella vectensis</name>
    <name type="common">Starlet sea anemone</name>
    <dbReference type="NCBI Taxonomy" id="45351"/>
    <lineage>
        <taxon>Eukaryota</taxon>
        <taxon>Metazoa</taxon>
        <taxon>Cnidaria</taxon>
        <taxon>Anthozoa</taxon>
        <taxon>Hexacorallia</taxon>
        <taxon>Actiniaria</taxon>
        <taxon>Edwardsiidae</taxon>
        <taxon>Nematostella</taxon>
    </lineage>
</organism>
<dbReference type="Proteomes" id="UP000001593">
    <property type="component" value="Unassembled WGS sequence"/>
</dbReference>
<proteinExistence type="predicted"/>
<sequence length="146" mass="16354">MKTIQFPGLMNSQAKLLQIQAMGARTELGTTKAPVYQKPKDLLRGSEGTPKCCYCKSEEDEDIDHFFLSCGKFHEIRESLLLQLKENLEALGDRGVQAWDAFNQGSATIRSQIVLGLFSFGSHVDEVVGQFREQFVAGAWNERIVI</sequence>
<evidence type="ECO:0000313" key="1">
    <source>
        <dbReference type="EMBL" id="EDO49601.1"/>
    </source>
</evidence>
<keyword evidence="2" id="KW-1185">Reference proteome</keyword>
<evidence type="ECO:0000313" key="2">
    <source>
        <dbReference type="Proteomes" id="UP000001593"/>
    </source>
</evidence>
<dbReference type="AlphaFoldDB" id="A7RFH0"/>
<reference evidence="1 2" key="1">
    <citation type="journal article" date="2007" name="Science">
        <title>Sea anemone genome reveals ancestral eumetazoan gene repertoire and genomic organization.</title>
        <authorList>
            <person name="Putnam N.H."/>
            <person name="Srivastava M."/>
            <person name="Hellsten U."/>
            <person name="Dirks B."/>
            <person name="Chapman J."/>
            <person name="Salamov A."/>
            <person name="Terry A."/>
            <person name="Shapiro H."/>
            <person name="Lindquist E."/>
            <person name="Kapitonov V.V."/>
            <person name="Jurka J."/>
            <person name="Genikhovich G."/>
            <person name="Grigoriev I.V."/>
            <person name="Lucas S.M."/>
            <person name="Steele R.E."/>
            <person name="Finnerty J.R."/>
            <person name="Technau U."/>
            <person name="Martindale M.Q."/>
            <person name="Rokhsar D.S."/>
        </authorList>
    </citation>
    <scope>NUCLEOTIDE SEQUENCE [LARGE SCALE GENOMIC DNA]</scope>
    <source>
        <strain evidence="2">CH2 X CH6</strain>
    </source>
</reference>
<gene>
    <name evidence="1" type="ORF">NEMVEDRAFT_v1g237852</name>
</gene>
<dbReference type="KEGG" id="nve:5521904"/>
<name>A7RFH0_NEMVE</name>
<dbReference type="InParanoid" id="A7RFH0"/>
<protein>
    <recommendedName>
        <fullName evidence="3">Reverse transcriptase zinc-binding domain-containing protein</fullName>
    </recommendedName>
</protein>
<evidence type="ECO:0008006" key="3">
    <source>
        <dbReference type="Google" id="ProtNLM"/>
    </source>
</evidence>
<dbReference type="HOGENOM" id="CLU_1779623_0_0_1"/>
<accession>A7RFH0</accession>
<dbReference type="OMA" id="WETFTAS"/>